<dbReference type="OrthoDB" id="541883at2759"/>
<dbReference type="AlphaFoldDB" id="K8EJ74"/>
<dbReference type="PANTHER" id="PTHR11487:SF0">
    <property type="entry name" value="S-ACYL FATTY ACID SYNTHASE THIOESTERASE, MEDIUM CHAIN"/>
    <property type="match status" value="1"/>
</dbReference>
<comment type="similarity">
    <text evidence="1">Belongs to the thioesterase family.</text>
</comment>
<dbReference type="InterPro" id="IPR029058">
    <property type="entry name" value="AB_hydrolase_fold"/>
</dbReference>
<evidence type="ECO:0000256" key="1">
    <source>
        <dbReference type="ARBA" id="ARBA00007169"/>
    </source>
</evidence>
<feature type="domain" description="Thioesterase" evidence="2">
    <location>
        <begin position="50"/>
        <end position="250"/>
    </location>
</feature>
<dbReference type="EMBL" id="FO082269">
    <property type="protein sequence ID" value="CCO18049.1"/>
    <property type="molecule type" value="Genomic_DNA"/>
</dbReference>
<name>K8EJ74_9CHLO</name>
<evidence type="ECO:0000259" key="2">
    <source>
        <dbReference type="Pfam" id="PF00975"/>
    </source>
</evidence>
<dbReference type="GeneID" id="19013172"/>
<organism evidence="3 4">
    <name type="scientific">Bathycoccus prasinos</name>
    <dbReference type="NCBI Taxonomy" id="41875"/>
    <lineage>
        <taxon>Eukaryota</taxon>
        <taxon>Viridiplantae</taxon>
        <taxon>Chlorophyta</taxon>
        <taxon>Mamiellophyceae</taxon>
        <taxon>Mamiellales</taxon>
        <taxon>Bathycoccaceae</taxon>
        <taxon>Bathycoccus</taxon>
    </lineage>
</organism>
<dbReference type="GO" id="GO:0008610">
    <property type="term" value="P:lipid biosynthetic process"/>
    <property type="evidence" value="ECO:0007669"/>
    <property type="project" value="TreeGrafter"/>
</dbReference>
<dbReference type="RefSeq" id="XP_007510516.1">
    <property type="nucleotide sequence ID" value="XM_007510454.1"/>
</dbReference>
<gene>
    <name evidence="3" type="ordered locus">Bathy10g00950</name>
</gene>
<dbReference type="InterPro" id="IPR012223">
    <property type="entry name" value="TEII"/>
</dbReference>
<dbReference type="STRING" id="41875.K8EJ74"/>
<sequence length="308" mass="35938">MESKYIVREHVDDISLEDENVINLIMIPQAGLGAWCYHGKKWNHLTTCLLKENTQKRVRLIPIEMKGRNSRYNETALESVNEVVDEMMAELKPLFSKELSKQRYVLFGFSLGAWIAFELGRRLERDDACANPSLVACCGNRPNHLCSEYYDPDIIAPRIAQITDAKLFWKAFERRYGSNPEMTEDMKTRILPNIRSDFVQVETYDYKVTTEKYDLNERLESPMLCVAAKNDKRYHAMDFERWPELCSNNGKFRCAKKWIRGVDPNLYTDEDVEGTGIAKEYWGTPHRLIVDYPDELIAELQNALREIF</sequence>
<dbReference type="Pfam" id="PF00975">
    <property type="entry name" value="Thioesterase"/>
    <property type="match status" value="1"/>
</dbReference>
<keyword evidence="4" id="KW-1185">Reference proteome</keyword>
<reference evidence="3 4" key="1">
    <citation type="submission" date="2011-10" db="EMBL/GenBank/DDBJ databases">
        <authorList>
            <person name="Genoscope - CEA"/>
        </authorList>
    </citation>
    <scope>NUCLEOTIDE SEQUENCE [LARGE SCALE GENOMIC DNA]</scope>
    <source>
        <strain evidence="3 4">RCC 1105</strain>
    </source>
</reference>
<dbReference type="KEGG" id="bpg:Bathy10g00950"/>
<dbReference type="Proteomes" id="UP000198341">
    <property type="component" value="Chromosome 10"/>
</dbReference>
<dbReference type="PANTHER" id="PTHR11487">
    <property type="entry name" value="THIOESTERASE"/>
    <property type="match status" value="1"/>
</dbReference>
<dbReference type="Gene3D" id="3.40.50.1820">
    <property type="entry name" value="alpha/beta hydrolase"/>
    <property type="match status" value="1"/>
</dbReference>
<evidence type="ECO:0000313" key="3">
    <source>
        <dbReference type="EMBL" id="CCO18049.1"/>
    </source>
</evidence>
<dbReference type="InterPro" id="IPR001031">
    <property type="entry name" value="Thioesterase"/>
</dbReference>
<protein>
    <submittedName>
        <fullName evidence="3">Thioesterase</fullName>
    </submittedName>
</protein>
<accession>K8EJ74</accession>
<evidence type="ECO:0000313" key="4">
    <source>
        <dbReference type="Proteomes" id="UP000198341"/>
    </source>
</evidence>
<proteinExistence type="inferred from homology"/>
<dbReference type="SUPFAM" id="SSF53474">
    <property type="entry name" value="alpha/beta-Hydrolases"/>
    <property type="match status" value="1"/>
</dbReference>